<keyword evidence="2" id="KW-1185">Reference proteome</keyword>
<evidence type="ECO:0000313" key="2">
    <source>
        <dbReference type="Proteomes" id="UP001163735"/>
    </source>
</evidence>
<protein>
    <recommendedName>
        <fullName evidence="3">Endonuclease VII</fullName>
    </recommendedName>
</protein>
<dbReference type="InterPro" id="IPR044925">
    <property type="entry name" value="His-Me_finger_sf"/>
</dbReference>
<evidence type="ECO:0008006" key="3">
    <source>
        <dbReference type="Google" id="ProtNLM"/>
    </source>
</evidence>
<sequence length="141" mass="16258">MKICGSCKEEKPFDSFSKKSKSKDGYSSKCKICHNEYVRNIWYVKNKDRHIKSVNSYKKNNPNRVLSTRYGIEESIISEIMSVGKCEICESTFDLVFDHIHKTNEARGCLCRNCNTAIGMFGDTSEEIKAKLNGFMKYLEK</sequence>
<accession>A0A9E8JZN9</accession>
<name>A0A9E8JZN9_9CAUD</name>
<dbReference type="Pfam" id="PF02945">
    <property type="entry name" value="Endonuclease_7"/>
    <property type="match status" value="1"/>
</dbReference>
<dbReference type="InterPro" id="IPR004211">
    <property type="entry name" value="Endonuclease_7"/>
</dbReference>
<dbReference type="SUPFAM" id="SSF54060">
    <property type="entry name" value="His-Me finger endonucleases"/>
    <property type="match status" value="1"/>
</dbReference>
<reference evidence="1" key="1">
    <citation type="submission" date="2022-09" db="EMBL/GenBank/DDBJ databases">
        <authorList>
            <person name="Cebeci A."/>
            <person name="Ture M."/>
            <person name="Alemdag M."/>
            <person name="Altinok I."/>
        </authorList>
    </citation>
    <scope>NUCLEOTIDE SEQUENCE</scope>
</reference>
<dbReference type="Proteomes" id="UP001163735">
    <property type="component" value="Segment"/>
</dbReference>
<evidence type="ECO:0000313" key="1">
    <source>
        <dbReference type="EMBL" id="UZV39662.1"/>
    </source>
</evidence>
<dbReference type="Gene3D" id="3.40.1800.10">
    <property type="entry name" value="His-Me finger endonucleases"/>
    <property type="match status" value="1"/>
</dbReference>
<organism evidence="1 2">
    <name type="scientific">Aeromonas phage APT65</name>
    <dbReference type="NCBI Taxonomy" id="2982914"/>
    <lineage>
        <taxon>Viruses</taxon>
        <taxon>Duplodnaviria</taxon>
        <taxon>Heunggongvirae</taxon>
        <taxon>Uroviricota</taxon>
        <taxon>Caudoviricetes</taxon>
        <taxon>Aquaneticvirus</taxon>
        <taxon>Aquaneticvirus ApT65</taxon>
    </lineage>
</organism>
<gene>
    <name evidence="1" type="ORF">APT65_00053</name>
</gene>
<dbReference type="InterPro" id="IPR038563">
    <property type="entry name" value="Endonuclease_7_sf"/>
</dbReference>
<dbReference type="EMBL" id="OP491958">
    <property type="protein sequence ID" value="UZV39662.1"/>
    <property type="molecule type" value="Genomic_DNA"/>
</dbReference>
<proteinExistence type="predicted"/>